<dbReference type="Proteomes" id="UP000737018">
    <property type="component" value="Unassembled WGS sequence"/>
</dbReference>
<comment type="caution">
    <text evidence="1">The sequence shown here is derived from an EMBL/GenBank/DDBJ whole genome shotgun (WGS) entry which is preliminary data.</text>
</comment>
<organism evidence="1 2">
    <name type="scientific">Castanea mollissima</name>
    <name type="common">Chinese chestnut</name>
    <dbReference type="NCBI Taxonomy" id="60419"/>
    <lineage>
        <taxon>Eukaryota</taxon>
        <taxon>Viridiplantae</taxon>
        <taxon>Streptophyta</taxon>
        <taxon>Embryophyta</taxon>
        <taxon>Tracheophyta</taxon>
        <taxon>Spermatophyta</taxon>
        <taxon>Magnoliopsida</taxon>
        <taxon>eudicotyledons</taxon>
        <taxon>Gunneridae</taxon>
        <taxon>Pentapetalae</taxon>
        <taxon>rosids</taxon>
        <taxon>fabids</taxon>
        <taxon>Fagales</taxon>
        <taxon>Fagaceae</taxon>
        <taxon>Castanea</taxon>
    </lineage>
</organism>
<name>A0A8J4VK99_9ROSI</name>
<dbReference type="EMBL" id="JRKL02002198">
    <property type="protein sequence ID" value="KAF3959995.1"/>
    <property type="molecule type" value="Genomic_DNA"/>
</dbReference>
<sequence>MLKNLRSIFRQGRGYKANIWFSAVCQKCLLNLATTNLMHHATGGCKTVQVNNARKRFTGMGKEAIGAFNMVVYKRIASGPTKLLNTLILL</sequence>
<reference evidence="1" key="1">
    <citation type="submission" date="2020-03" db="EMBL/GenBank/DDBJ databases">
        <title>Castanea mollissima Vanexum genome sequencing.</title>
        <authorList>
            <person name="Staton M."/>
        </authorList>
    </citation>
    <scope>NUCLEOTIDE SEQUENCE</scope>
    <source>
        <tissue evidence="1">Leaf</tissue>
    </source>
</reference>
<protein>
    <submittedName>
        <fullName evidence="1">Uncharacterized protein</fullName>
    </submittedName>
</protein>
<accession>A0A8J4VK99</accession>
<evidence type="ECO:0000313" key="2">
    <source>
        <dbReference type="Proteomes" id="UP000737018"/>
    </source>
</evidence>
<gene>
    <name evidence="1" type="ORF">CMV_015240</name>
</gene>
<proteinExistence type="predicted"/>
<dbReference type="AlphaFoldDB" id="A0A8J4VK99"/>
<evidence type="ECO:0000313" key="1">
    <source>
        <dbReference type="EMBL" id="KAF3959995.1"/>
    </source>
</evidence>
<keyword evidence="2" id="KW-1185">Reference proteome</keyword>